<evidence type="ECO:0000313" key="1">
    <source>
        <dbReference type="EMBL" id="OJA13196.1"/>
    </source>
</evidence>
<organism evidence="1 2">
    <name type="scientific">Rhizopogon vesiculosus</name>
    <dbReference type="NCBI Taxonomy" id="180088"/>
    <lineage>
        <taxon>Eukaryota</taxon>
        <taxon>Fungi</taxon>
        <taxon>Dikarya</taxon>
        <taxon>Basidiomycota</taxon>
        <taxon>Agaricomycotina</taxon>
        <taxon>Agaricomycetes</taxon>
        <taxon>Agaricomycetidae</taxon>
        <taxon>Boletales</taxon>
        <taxon>Suillineae</taxon>
        <taxon>Rhizopogonaceae</taxon>
        <taxon>Rhizopogon</taxon>
    </lineage>
</organism>
<keyword evidence="2" id="KW-1185">Reference proteome</keyword>
<protein>
    <submittedName>
        <fullName evidence="1">Uncharacterized protein</fullName>
    </submittedName>
</protein>
<dbReference type="OrthoDB" id="346907at2759"/>
<gene>
    <name evidence="1" type="ORF">AZE42_12911</name>
</gene>
<reference evidence="1 2" key="1">
    <citation type="submission" date="2016-03" db="EMBL/GenBank/DDBJ databases">
        <title>Comparative genomics of the ectomycorrhizal sister species Rhizopogon vinicolor and Rhizopogon vesiculosus (Basidiomycota: Boletales) reveals a divergence of the mating type B locus.</title>
        <authorList>
            <person name="Mujic A.B."/>
            <person name="Kuo A."/>
            <person name="Tritt A."/>
            <person name="Lipzen A."/>
            <person name="Chen C."/>
            <person name="Johnson J."/>
            <person name="Sharma A."/>
            <person name="Barry K."/>
            <person name="Grigoriev I.V."/>
            <person name="Spatafora J.W."/>
        </authorList>
    </citation>
    <scope>NUCLEOTIDE SEQUENCE [LARGE SCALE GENOMIC DNA]</scope>
    <source>
        <strain evidence="1 2">AM-OR11-056</strain>
    </source>
</reference>
<name>A0A1J8QN42_9AGAM</name>
<feature type="non-terminal residue" evidence="1">
    <location>
        <position position="58"/>
    </location>
</feature>
<dbReference type="EMBL" id="LVVM01004328">
    <property type="protein sequence ID" value="OJA13196.1"/>
    <property type="molecule type" value="Genomic_DNA"/>
</dbReference>
<accession>A0A1J8QN42</accession>
<comment type="caution">
    <text evidence="1">The sequence shown here is derived from an EMBL/GenBank/DDBJ whole genome shotgun (WGS) entry which is preliminary data.</text>
</comment>
<dbReference type="AlphaFoldDB" id="A0A1J8QN42"/>
<dbReference type="Proteomes" id="UP000183567">
    <property type="component" value="Unassembled WGS sequence"/>
</dbReference>
<sequence>MLHVLEGKVPYHYIAGSKIMFYLMKGVTSERPSTPIIIDSEWDFIQTYWSKDKDCWPS</sequence>
<proteinExistence type="predicted"/>
<evidence type="ECO:0000313" key="2">
    <source>
        <dbReference type="Proteomes" id="UP000183567"/>
    </source>
</evidence>